<sequence length="279" mass="31646">MLTLVKQRIEQAIGRLGLEEVLVFDDGGLEDGLKAVYVLEQGSGEEWRAMGRFIRLAAIYQLTPNATLPLRLSADALPTATAFHQLPLILALYKIIGHLFTYKRTSLQLQQASNDAYRIGNVSFRVLQEGDMLAGHPYRRGYQTSAPAIRRDVWLSPFFSSFLVRTMLVSWWPEEGVDNRRVLTANIGRDANRRGRLMREVISERQGGITVDDRWDEGNMNHANPVDFRRVIVSGFRPGERVAAYLYVGVGFINLRMTEARVGHRSQRLANRFPQSMPS</sequence>
<dbReference type="Proteomes" id="UP000041254">
    <property type="component" value="Unassembled WGS sequence"/>
</dbReference>
<name>A0A0G4EAA7_VITBC</name>
<dbReference type="PhylomeDB" id="A0A0G4EAA7"/>
<proteinExistence type="predicted"/>
<dbReference type="VEuPathDB" id="CryptoDB:Vbra_3516"/>
<keyword evidence="2" id="KW-1185">Reference proteome</keyword>
<evidence type="ECO:0000313" key="1">
    <source>
        <dbReference type="EMBL" id="CEL92410.1"/>
    </source>
</evidence>
<evidence type="ECO:0000313" key="2">
    <source>
        <dbReference type="Proteomes" id="UP000041254"/>
    </source>
</evidence>
<gene>
    <name evidence="1" type="ORF">Vbra_3516</name>
</gene>
<dbReference type="AlphaFoldDB" id="A0A0G4EAA7"/>
<protein>
    <submittedName>
        <fullName evidence="1">Uncharacterized protein</fullName>
    </submittedName>
</protein>
<dbReference type="InParanoid" id="A0A0G4EAA7"/>
<reference evidence="1 2" key="1">
    <citation type="submission" date="2014-11" db="EMBL/GenBank/DDBJ databases">
        <authorList>
            <person name="Zhu J."/>
            <person name="Qi W."/>
            <person name="Song R."/>
        </authorList>
    </citation>
    <scope>NUCLEOTIDE SEQUENCE [LARGE SCALE GENOMIC DNA]</scope>
</reference>
<organism evidence="1 2">
    <name type="scientific">Vitrella brassicaformis (strain CCMP3155)</name>
    <dbReference type="NCBI Taxonomy" id="1169540"/>
    <lineage>
        <taxon>Eukaryota</taxon>
        <taxon>Sar</taxon>
        <taxon>Alveolata</taxon>
        <taxon>Colpodellida</taxon>
        <taxon>Vitrellaceae</taxon>
        <taxon>Vitrella</taxon>
    </lineage>
</organism>
<dbReference type="EMBL" id="CDMY01000077">
    <property type="protein sequence ID" value="CEL92410.1"/>
    <property type="molecule type" value="Genomic_DNA"/>
</dbReference>
<accession>A0A0G4EAA7</accession>